<dbReference type="InterPro" id="IPR024883">
    <property type="entry name" value="Neurensin"/>
</dbReference>
<evidence type="ECO:0000256" key="1">
    <source>
        <dbReference type="SAM" id="Phobius"/>
    </source>
</evidence>
<dbReference type="PANTHER" id="PTHR14796">
    <property type="entry name" value="NEURENSIN 1-RELATED"/>
    <property type="match status" value="1"/>
</dbReference>
<dbReference type="EMBL" id="MTYJ01000036">
    <property type="protein sequence ID" value="OQV19665.1"/>
    <property type="molecule type" value="Genomic_DNA"/>
</dbReference>
<dbReference type="Proteomes" id="UP000192578">
    <property type="component" value="Unassembled WGS sequence"/>
</dbReference>
<dbReference type="Pfam" id="PF14927">
    <property type="entry name" value="Neurensin"/>
    <property type="match status" value="1"/>
</dbReference>
<evidence type="ECO:0000313" key="3">
    <source>
        <dbReference type="Proteomes" id="UP000192578"/>
    </source>
</evidence>
<dbReference type="GO" id="GO:0007399">
    <property type="term" value="P:nervous system development"/>
    <property type="evidence" value="ECO:0007669"/>
    <property type="project" value="TreeGrafter"/>
</dbReference>
<dbReference type="AlphaFoldDB" id="A0A1W0WWU6"/>
<feature type="transmembrane region" description="Helical" evidence="1">
    <location>
        <begin position="134"/>
        <end position="155"/>
    </location>
</feature>
<keyword evidence="1" id="KW-0812">Transmembrane</keyword>
<accession>A0A1W0WWU6</accession>
<name>A0A1W0WWU6_HYPEX</name>
<feature type="transmembrane region" description="Helical" evidence="1">
    <location>
        <begin position="73"/>
        <end position="99"/>
    </location>
</feature>
<keyword evidence="3" id="KW-1185">Reference proteome</keyword>
<keyword evidence="1" id="KW-0472">Membrane</keyword>
<dbReference type="GO" id="GO:0043005">
    <property type="term" value="C:neuron projection"/>
    <property type="evidence" value="ECO:0007669"/>
    <property type="project" value="TreeGrafter"/>
</dbReference>
<dbReference type="GO" id="GO:0030133">
    <property type="term" value="C:transport vesicle"/>
    <property type="evidence" value="ECO:0007669"/>
    <property type="project" value="InterPro"/>
</dbReference>
<dbReference type="OrthoDB" id="5979667at2759"/>
<reference evidence="3" key="1">
    <citation type="submission" date="2017-01" db="EMBL/GenBank/DDBJ databases">
        <title>Comparative genomics of anhydrobiosis in the tardigrade Hypsibius dujardini.</title>
        <authorList>
            <person name="Yoshida Y."/>
            <person name="Koutsovoulos G."/>
            <person name="Laetsch D."/>
            <person name="Stevens L."/>
            <person name="Kumar S."/>
            <person name="Horikawa D."/>
            <person name="Ishino K."/>
            <person name="Komine S."/>
            <person name="Tomita M."/>
            <person name="Blaxter M."/>
            <person name="Arakawa K."/>
        </authorList>
    </citation>
    <scope>NUCLEOTIDE SEQUENCE [LARGE SCALE GENOMIC DNA]</scope>
    <source>
        <strain evidence="3">Z151</strain>
    </source>
</reference>
<comment type="caution">
    <text evidence="2">The sequence shown here is derived from an EMBL/GenBank/DDBJ whole genome shotgun (WGS) entry which is preliminary data.</text>
</comment>
<protein>
    <recommendedName>
        <fullName evidence="4">Neurensin-1</fullName>
    </recommendedName>
</protein>
<evidence type="ECO:0008006" key="4">
    <source>
        <dbReference type="Google" id="ProtNLM"/>
    </source>
</evidence>
<organism evidence="2 3">
    <name type="scientific">Hypsibius exemplaris</name>
    <name type="common">Freshwater tardigrade</name>
    <dbReference type="NCBI Taxonomy" id="2072580"/>
    <lineage>
        <taxon>Eukaryota</taxon>
        <taxon>Metazoa</taxon>
        <taxon>Ecdysozoa</taxon>
        <taxon>Tardigrada</taxon>
        <taxon>Eutardigrada</taxon>
        <taxon>Parachela</taxon>
        <taxon>Hypsibioidea</taxon>
        <taxon>Hypsibiidae</taxon>
        <taxon>Hypsibius</taxon>
    </lineage>
</organism>
<gene>
    <name evidence="2" type="ORF">BV898_06207</name>
</gene>
<evidence type="ECO:0000313" key="2">
    <source>
        <dbReference type="EMBL" id="OQV19665.1"/>
    </source>
</evidence>
<proteinExistence type="predicted"/>
<dbReference type="GO" id="GO:0043025">
    <property type="term" value="C:neuronal cell body"/>
    <property type="evidence" value="ECO:0007669"/>
    <property type="project" value="TreeGrafter"/>
</dbReference>
<dbReference type="PANTHER" id="PTHR14796:SF3">
    <property type="entry name" value="NEURENSIN 1-LIKE-RELATED"/>
    <property type="match status" value="1"/>
</dbReference>
<sequence length="244" mass="26873">MSDSEEDDEPRCREKVKKTLLSFSDRQASKSKLDYKGVKSYLHQFYEYAKDPEVSGKDGEFLVKSRRVRVRSIYWRGILAIGLLLMGLGLCAVLVSYLLPQRSVIVEADEELAVVDKDADHFNQNVEYLKLTGLAVFCVGGVSSSMALMLASCCFRRCNALESSSKGSRTAGFEDLEPVKVAKKLVEEGGDVYENDGLTCPPMSPSERKVPGQESVFGVQPAEKGATENIPYPLPVINTSSTIL</sequence>
<keyword evidence="1" id="KW-1133">Transmembrane helix</keyword>